<keyword evidence="2 6" id="KW-0547">Nucleotide-binding</keyword>
<dbReference type="OrthoDB" id="5817230at2759"/>
<dbReference type="RefSeq" id="XP_031022478.1">
    <property type="nucleotide sequence ID" value="XM_031171545.1"/>
</dbReference>
<dbReference type="STRING" id="1806994.A0A507BUG3"/>
<dbReference type="GeneID" id="42006842"/>
<dbReference type="GO" id="GO:0005834">
    <property type="term" value="C:heterotrimeric G-protein complex"/>
    <property type="evidence" value="ECO:0007669"/>
    <property type="project" value="TreeGrafter"/>
</dbReference>
<accession>A0A507BUG3</accession>
<dbReference type="GO" id="GO:0031683">
    <property type="term" value="F:G-protein beta/gamma-subunit complex binding"/>
    <property type="evidence" value="ECO:0007669"/>
    <property type="project" value="InterPro"/>
</dbReference>
<feature type="binding site" evidence="6">
    <location>
        <begin position="201"/>
        <end position="202"/>
    </location>
    <ligand>
        <name>GTP</name>
        <dbReference type="ChEBI" id="CHEBI:37565"/>
    </ligand>
</feature>
<dbReference type="Gene3D" id="3.40.50.300">
    <property type="entry name" value="P-loop containing nucleotide triphosphate hydrolases"/>
    <property type="match status" value="1"/>
</dbReference>
<dbReference type="GO" id="GO:0007188">
    <property type="term" value="P:adenylate cyclase-modulating G protein-coupled receptor signaling pathway"/>
    <property type="evidence" value="ECO:0007669"/>
    <property type="project" value="TreeGrafter"/>
</dbReference>
<gene>
    <name evidence="8" type="ORF">SmJEL517_g05619</name>
</gene>
<keyword evidence="4 6" id="KW-0342">GTP-binding</keyword>
<evidence type="ECO:0000256" key="5">
    <source>
        <dbReference type="ARBA" id="ARBA00023224"/>
    </source>
</evidence>
<evidence type="ECO:0000256" key="7">
    <source>
        <dbReference type="PIRSR" id="PIRSR601019-2"/>
    </source>
</evidence>
<keyword evidence="3 7" id="KW-0460">Magnesium</keyword>
<evidence type="ECO:0000256" key="1">
    <source>
        <dbReference type="ARBA" id="ARBA00022723"/>
    </source>
</evidence>
<dbReference type="PANTHER" id="PTHR10218:SF302">
    <property type="entry name" value="GUANINE NUCLEOTIDE-BINDING PROTEIN ALPHA-5 SUBUNIT"/>
    <property type="match status" value="1"/>
</dbReference>
<dbReference type="EMBL" id="QEAO01000053">
    <property type="protein sequence ID" value="TPX30928.1"/>
    <property type="molecule type" value="Genomic_DNA"/>
</dbReference>
<dbReference type="InterPro" id="IPR001019">
    <property type="entry name" value="Gprotein_alpha_su"/>
</dbReference>
<evidence type="ECO:0000256" key="6">
    <source>
        <dbReference type="PIRSR" id="PIRSR601019-1"/>
    </source>
</evidence>
<organism evidence="8 9">
    <name type="scientific">Synchytrium microbalum</name>
    <dbReference type="NCBI Taxonomy" id="1806994"/>
    <lineage>
        <taxon>Eukaryota</taxon>
        <taxon>Fungi</taxon>
        <taxon>Fungi incertae sedis</taxon>
        <taxon>Chytridiomycota</taxon>
        <taxon>Chytridiomycota incertae sedis</taxon>
        <taxon>Chytridiomycetes</taxon>
        <taxon>Synchytriales</taxon>
        <taxon>Synchytriaceae</taxon>
        <taxon>Synchytrium</taxon>
    </lineage>
</organism>
<name>A0A507BUG3_9FUNG</name>
<dbReference type="GO" id="GO:0005737">
    <property type="term" value="C:cytoplasm"/>
    <property type="evidence" value="ECO:0007669"/>
    <property type="project" value="TreeGrafter"/>
</dbReference>
<dbReference type="SUPFAM" id="SSF47895">
    <property type="entry name" value="Transducin (alpha subunit), insertion domain"/>
    <property type="match status" value="1"/>
</dbReference>
<keyword evidence="9" id="KW-1185">Reference proteome</keyword>
<dbReference type="GO" id="GO:0001664">
    <property type="term" value="F:G protein-coupled receptor binding"/>
    <property type="evidence" value="ECO:0007669"/>
    <property type="project" value="TreeGrafter"/>
</dbReference>
<dbReference type="FunFam" id="1.10.400.10:FF:000002">
    <property type="entry name" value="guanine nucleotide-binding protein G(Q) subunit alpha"/>
    <property type="match status" value="1"/>
</dbReference>
<dbReference type="GO" id="GO:0003924">
    <property type="term" value="F:GTPase activity"/>
    <property type="evidence" value="ECO:0007669"/>
    <property type="project" value="InterPro"/>
</dbReference>
<evidence type="ECO:0000256" key="3">
    <source>
        <dbReference type="ARBA" id="ARBA00022842"/>
    </source>
</evidence>
<sequence length="346" mass="39492">MGCAVSVESLEAAKRDKEINDIIERSKGKFTFPAFEKRSLKNLKYANYDTFYYLSHKPYFSEIMTTTIIATYCIPKEQKKREAKVLLLGAGEAGKTTVLKQMRLLHTRNGEPTFGDTERKQLKRVIADNMIANMLNICDAMEKLSIEYGSEECKPHRTTLAESVQKGEGLTPTIVQVIKSLWKDTGVQICYSRSNEYQLHDSAKYFFDALDRVSPTSFIPTDQDVLQCRIKTTGIQELVFEEENLTLKVIDVGGQRSERRKWVSCFEGVTATIFLAAVSEYDQVLQEDETRVDLLEAKYNDKGNDSIAVYWPDYKGTTIEAAMTYFKTKFVEVNRNENKMVSVDRG</sequence>
<feature type="binding site" evidence="6">
    <location>
        <begin position="92"/>
        <end position="97"/>
    </location>
    <ligand>
        <name>GTP</name>
        <dbReference type="ChEBI" id="CHEBI:37565"/>
    </ligand>
</feature>
<dbReference type="PANTHER" id="PTHR10218">
    <property type="entry name" value="GTP-BINDING PROTEIN ALPHA SUBUNIT"/>
    <property type="match status" value="1"/>
</dbReference>
<dbReference type="SMART" id="SM00275">
    <property type="entry name" value="G_alpha"/>
    <property type="match status" value="1"/>
</dbReference>
<feature type="binding site" evidence="7">
    <location>
        <position position="232"/>
    </location>
    <ligand>
        <name>Mg(2+)</name>
        <dbReference type="ChEBI" id="CHEBI:18420"/>
    </ligand>
</feature>
<dbReference type="GO" id="GO:0046872">
    <property type="term" value="F:metal ion binding"/>
    <property type="evidence" value="ECO:0007669"/>
    <property type="project" value="UniProtKB-KW"/>
</dbReference>
<dbReference type="Proteomes" id="UP000319731">
    <property type="component" value="Unassembled WGS sequence"/>
</dbReference>
<dbReference type="PROSITE" id="PS51882">
    <property type="entry name" value="G_ALPHA"/>
    <property type="match status" value="1"/>
</dbReference>
<dbReference type="InterPro" id="IPR027417">
    <property type="entry name" value="P-loop_NTPase"/>
</dbReference>
<dbReference type="FunFam" id="3.40.50.300:FF:000692">
    <property type="entry name" value="Guanine nucleotide-binding protein subunit alpha"/>
    <property type="match status" value="1"/>
</dbReference>
<evidence type="ECO:0000256" key="2">
    <source>
        <dbReference type="ARBA" id="ARBA00022741"/>
    </source>
</evidence>
<feature type="binding site" evidence="7">
    <location>
        <position position="96"/>
    </location>
    <ligand>
        <name>Mg(2+)</name>
        <dbReference type="ChEBI" id="CHEBI:18420"/>
    </ligand>
</feature>
<dbReference type="InterPro" id="IPR011025">
    <property type="entry name" value="GproteinA_insert"/>
</dbReference>
<dbReference type="Pfam" id="PF00503">
    <property type="entry name" value="G-alpha"/>
    <property type="match status" value="1"/>
</dbReference>
<protein>
    <submittedName>
        <fullName evidence="8">Uncharacterized protein</fullName>
    </submittedName>
</protein>
<dbReference type="GO" id="GO:0005525">
    <property type="term" value="F:GTP binding"/>
    <property type="evidence" value="ECO:0007669"/>
    <property type="project" value="UniProtKB-KW"/>
</dbReference>
<reference evidence="8 9" key="1">
    <citation type="journal article" date="2019" name="Sci. Rep.">
        <title>Comparative genomics of chytrid fungi reveal insights into the obligate biotrophic and pathogenic lifestyle of Synchytrium endobioticum.</title>
        <authorList>
            <person name="van de Vossenberg B.T.L.H."/>
            <person name="Warris S."/>
            <person name="Nguyen H.D.T."/>
            <person name="van Gent-Pelzer M.P.E."/>
            <person name="Joly D.L."/>
            <person name="van de Geest H.C."/>
            <person name="Bonants P.J.M."/>
            <person name="Smith D.S."/>
            <person name="Levesque C.A."/>
            <person name="van der Lee T.A.J."/>
        </authorList>
    </citation>
    <scope>NUCLEOTIDE SEQUENCE [LARGE SCALE GENOMIC DNA]</scope>
    <source>
        <strain evidence="8 9">JEL517</strain>
    </source>
</reference>
<dbReference type="CDD" id="cd00066">
    <property type="entry name" value="G-alpha"/>
    <property type="match status" value="1"/>
</dbReference>
<dbReference type="AlphaFoldDB" id="A0A507BUG3"/>
<keyword evidence="1 7" id="KW-0479">Metal-binding</keyword>
<feature type="binding site" evidence="6">
    <location>
        <begin position="251"/>
        <end position="255"/>
    </location>
    <ligand>
        <name>GTP</name>
        <dbReference type="ChEBI" id="CHEBI:37565"/>
    </ligand>
</feature>
<dbReference type="PRINTS" id="PR00318">
    <property type="entry name" value="GPROTEINA"/>
</dbReference>
<comment type="caution">
    <text evidence="8">The sequence shown here is derived from an EMBL/GenBank/DDBJ whole genome shotgun (WGS) entry which is preliminary data.</text>
</comment>
<evidence type="ECO:0000313" key="9">
    <source>
        <dbReference type="Proteomes" id="UP000319731"/>
    </source>
</evidence>
<evidence type="ECO:0000256" key="4">
    <source>
        <dbReference type="ARBA" id="ARBA00023134"/>
    </source>
</evidence>
<evidence type="ECO:0000313" key="8">
    <source>
        <dbReference type="EMBL" id="TPX30928.1"/>
    </source>
</evidence>
<keyword evidence="5" id="KW-0807">Transducer</keyword>
<dbReference type="Gene3D" id="1.10.400.10">
    <property type="entry name" value="GI Alpha 1, domain 2-like"/>
    <property type="match status" value="1"/>
</dbReference>
<feature type="binding site" evidence="6">
    <location>
        <begin position="226"/>
        <end position="232"/>
    </location>
    <ligand>
        <name>GTP</name>
        <dbReference type="ChEBI" id="CHEBI:37565"/>
    </ligand>
</feature>
<dbReference type="SUPFAM" id="SSF52540">
    <property type="entry name" value="P-loop containing nucleoside triphosphate hydrolases"/>
    <property type="match status" value="1"/>
</dbReference>
<proteinExistence type="predicted"/>